<dbReference type="OrthoDB" id="5648764at2"/>
<dbReference type="EMBL" id="LNXT01000006">
    <property type="protein sequence ID" value="KTC75180.1"/>
    <property type="molecule type" value="Genomic_DNA"/>
</dbReference>
<evidence type="ECO:0000313" key="5">
    <source>
        <dbReference type="Proteomes" id="UP000255066"/>
    </source>
</evidence>
<organism evidence="3 5">
    <name type="scientific">Legionella birminghamensis</name>
    <dbReference type="NCBI Taxonomy" id="28083"/>
    <lineage>
        <taxon>Bacteria</taxon>
        <taxon>Pseudomonadati</taxon>
        <taxon>Pseudomonadota</taxon>
        <taxon>Gammaproteobacteria</taxon>
        <taxon>Legionellales</taxon>
        <taxon>Legionellaceae</taxon>
        <taxon>Legionella</taxon>
    </lineage>
</organism>
<evidence type="ECO:0000313" key="2">
    <source>
        <dbReference type="EMBL" id="KTC75180.1"/>
    </source>
</evidence>
<feature type="region of interest" description="Disordered" evidence="1">
    <location>
        <begin position="102"/>
        <end position="122"/>
    </location>
</feature>
<dbReference type="STRING" id="28083.Lbir_0554"/>
<dbReference type="EMBL" id="UGNW01000001">
    <property type="protein sequence ID" value="STX31869.1"/>
    <property type="molecule type" value="Genomic_DNA"/>
</dbReference>
<keyword evidence="4" id="KW-1185">Reference proteome</keyword>
<dbReference type="Proteomes" id="UP000054735">
    <property type="component" value="Unassembled WGS sequence"/>
</dbReference>
<accession>A0A378I9N9</accession>
<proteinExistence type="predicted"/>
<evidence type="ECO:0000256" key="1">
    <source>
        <dbReference type="SAM" id="MobiDB-lite"/>
    </source>
</evidence>
<protein>
    <submittedName>
        <fullName evidence="3">Uncharacterized protein</fullName>
    </submittedName>
</protein>
<sequence length="122" mass="14081">MPIFTWGTLHEIGVVLSGWELNNLIKLNITLGSHFLNLENRLDSAEEEIRRIRKGSSQLTPANTARLVQLQQEIIKINQEKQRCIPEHNLISRIIETKQKQEKHWAELSQQPNSRDNPNPVG</sequence>
<name>A0A378I9N9_9GAMM</name>
<gene>
    <name evidence="2" type="ORF">Lbir_0554</name>
    <name evidence="3" type="ORF">NCTC12437_01643</name>
</gene>
<evidence type="ECO:0000313" key="3">
    <source>
        <dbReference type="EMBL" id="STX31869.1"/>
    </source>
</evidence>
<feature type="compositionally biased region" description="Polar residues" evidence="1">
    <location>
        <begin position="108"/>
        <end position="122"/>
    </location>
</feature>
<dbReference type="Proteomes" id="UP000255066">
    <property type="component" value="Unassembled WGS sequence"/>
</dbReference>
<dbReference type="RefSeq" id="WP_058522667.1">
    <property type="nucleotide sequence ID" value="NZ_CAAAHV010000006.1"/>
</dbReference>
<evidence type="ECO:0000313" key="4">
    <source>
        <dbReference type="Proteomes" id="UP000054735"/>
    </source>
</evidence>
<reference evidence="2 4" key="1">
    <citation type="submission" date="2015-11" db="EMBL/GenBank/DDBJ databases">
        <title>Genomic analysis of 38 Legionella species identifies large and diverse effector repertoires.</title>
        <authorList>
            <person name="Burstein D."/>
            <person name="Amaro F."/>
            <person name="Zusman T."/>
            <person name="Lifshitz Z."/>
            <person name="Cohen O."/>
            <person name="Gilbert J.A."/>
            <person name="Pupko T."/>
            <person name="Shuman H.A."/>
            <person name="Segal G."/>
        </authorList>
    </citation>
    <scope>NUCLEOTIDE SEQUENCE [LARGE SCALE GENOMIC DNA]</scope>
    <source>
        <strain evidence="2 4">CDC#1407-AL-14</strain>
    </source>
</reference>
<dbReference type="AlphaFoldDB" id="A0A378I9N9"/>
<reference evidence="3 5" key="2">
    <citation type="submission" date="2018-06" db="EMBL/GenBank/DDBJ databases">
        <authorList>
            <consortium name="Pathogen Informatics"/>
            <person name="Doyle S."/>
        </authorList>
    </citation>
    <scope>NUCLEOTIDE SEQUENCE [LARGE SCALE GENOMIC DNA]</scope>
    <source>
        <strain evidence="3 5">NCTC12437</strain>
    </source>
</reference>